<dbReference type="OrthoDB" id="6533673at2759"/>
<reference evidence="3" key="1">
    <citation type="submission" date="2020-11" db="EMBL/GenBank/DDBJ databases">
        <authorList>
            <person name="Tran Van P."/>
        </authorList>
    </citation>
    <scope>NUCLEOTIDE SEQUENCE</scope>
</reference>
<evidence type="ECO:0000259" key="2">
    <source>
        <dbReference type="Pfam" id="PF01607"/>
    </source>
</evidence>
<evidence type="ECO:0000313" key="4">
    <source>
        <dbReference type="Proteomes" id="UP000728032"/>
    </source>
</evidence>
<dbReference type="EMBL" id="CAJPVJ010000993">
    <property type="protein sequence ID" value="CAG2163830.1"/>
    <property type="molecule type" value="Genomic_DNA"/>
</dbReference>
<feature type="signal peptide" evidence="1">
    <location>
        <begin position="1"/>
        <end position="17"/>
    </location>
</feature>
<dbReference type="Proteomes" id="UP000728032">
    <property type="component" value="Unassembled WGS sequence"/>
</dbReference>
<accession>A0A7R9LI49</accession>
<evidence type="ECO:0000313" key="3">
    <source>
        <dbReference type="EMBL" id="CAD7642060.1"/>
    </source>
</evidence>
<protein>
    <recommendedName>
        <fullName evidence="2">Chitin-binding type-2 domain-containing protein</fullName>
    </recommendedName>
</protein>
<gene>
    <name evidence="3" type="ORF">ONB1V03_LOCUS3394</name>
</gene>
<feature type="domain" description="Chitin-binding type-2" evidence="2">
    <location>
        <begin position="110"/>
        <end position="154"/>
    </location>
</feature>
<dbReference type="GO" id="GO:0008061">
    <property type="term" value="F:chitin binding"/>
    <property type="evidence" value="ECO:0007669"/>
    <property type="project" value="InterPro"/>
</dbReference>
<organism evidence="3">
    <name type="scientific">Oppiella nova</name>
    <dbReference type="NCBI Taxonomy" id="334625"/>
    <lineage>
        <taxon>Eukaryota</taxon>
        <taxon>Metazoa</taxon>
        <taxon>Ecdysozoa</taxon>
        <taxon>Arthropoda</taxon>
        <taxon>Chelicerata</taxon>
        <taxon>Arachnida</taxon>
        <taxon>Acari</taxon>
        <taxon>Acariformes</taxon>
        <taxon>Sarcoptiformes</taxon>
        <taxon>Oribatida</taxon>
        <taxon>Brachypylina</taxon>
        <taxon>Oppioidea</taxon>
        <taxon>Oppiidae</taxon>
        <taxon>Oppiella</taxon>
    </lineage>
</organism>
<dbReference type="AlphaFoldDB" id="A0A7R9LI49"/>
<dbReference type="Gene3D" id="2.170.140.10">
    <property type="entry name" value="Chitin binding domain"/>
    <property type="match status" value="2"/>
</dbReference>
<sequence>MSKLLIFVALLVAVCQADISPFDDWCRRCHYVPCESDPMEYYECHYTSENGQVWDIVCPVDGYVAHPSDPTAYFQCEATAGQGWHLLLKHCPNKTFWSVSTAADFYCWMGFMPHETDPHEYYQCVKGPQGWITYLMHCPANTTWVQNHWRCDVRINF</sequence>
<proteinExistence type="predicted"/>
<name>A0A7R9LI49_9ACAR</name>
<dbReference type="InterPro" id="IPR002557">
    <property type="entry name" value="Chitin-bd_dom"/>
</dbReference>
<evidence type="ECO:0000256" key="1">
    <source>
        <dbReference type="SAM" id="SignalP"/>
    </source>
</evidence>
<dbReference type="EMBL" id="OC915818">
    <property type="protein sequence ID" value="CAD7642060.1"/>
    <property type="molecule type" value="Genomic_DNA"/>
</dbReference>
<dbReference type="InterPro" id="IPR036508">
    <property type="entry name" value="Chitin-bd_dom_sf"/>
</dbReference>
<feature type="chain" id="PRO_5035592274" description="Chitin-binding type-2 domain-containing protein" evidence="1">
    <location>
        <begin position="18"/>
        <end position="157"/>
    </location>
</feature>
<dbReference type="SUPFAM" id="SSF57625">
    <property type="entry name" value="Invertebrate chitin-binding proteins"/>
    <property type="match status" value="2"/>
</dbReference>
<dbReference type="Pfam" id="PF01607">
    <property type="entry name" value="CBM_14"/>
    <property type="match status" value="1"/>
</dbReference>
<keyword evidence="1" id="KW-0732">Signal</keyword>
<dbReference type="GO" id="GO:0005576">
    <property type="term" value="C:extracellular region"/>
    <property type="evidence" value="ECO:0007669"/>
    <property type="project" value="InterPro"/>
</dbReference>
<keyword evidence="4" id="KW-1185">Reference proteome</keyword>